<comment type="caution">
    <text evidence="5">The sequence shown here is derived from an EMBL/GenBank/DDBJ whole genome shotgun (WGS) entry which is preliminary data.</text>
</comment>
<dbReference type="EMBL" id="JAOQAZ010000018">
    <property type="protein sequence ID" value="KAJ4256921.1"/>
    <property type="molecule type" value="Genomic_DNA"/>
</dbReference>
<protein>
    <recommendedName>
        <fullName evidence="7">BZIP domain-containing protein</fullName>
    </recommendedName>
</protein>
<name>A0A9W8VF02_9HYPO</name>
<reference evidence="5" key="1">
    <citation type="submission" date="2022-09" db="EMBL/GenBank/DDBJ databases">
        <title>Fusarium specimens isolated from Avocado Roots.</title>
        <authorList>
            <person name="Stajich J."/>
            <person name="Roper C."/>
            <person name="Heimlech-Rivalta G."/>
        </authorList>
    </citation>
    <scope>NUCLEOTIDE SEQUENCE</scope>
    <source>
        <strain evidence="5">CF00136</strain>
    </source>
</reference>
<accession>A0A9W8VF02</accession>
<sequence>MGRNIFRVFNPGEYLTVSERTYRDRKDKYTKGLEKELARARANEAQLAKDCDNLRSLLWSALDMLSQQSTELTPELSQYANYAQNHQLGKQNAPSAIGPTPVSQHSPFSTISSISAQYTMDASPDYLVSGLGSSPGQFSQYHETSASPPGATALPNTQPDTVAIGMDFVLKIEEPCLHHIHGDPSKPDEPNWHTLTATSQIMDISGPSASSANTSPVTPPDIDSCKAILDRLSSLAPIFAKEGQITPIQAWTGVQKWRHFSEVSAQAWRLLASRLKETAVCHGFGAVIEQSVFEEMINQTLEQQRSSPQ</sequence>
<dbReference type="PANTHER" id="PTHR40621">
    <property type="entry name" value="TRANSCRIPTION FACTOR KAPC-RELATED"/>
    <property type="match status" value="1"/>
</dbReference>
<evidence type="ECO:0000256" key="2">
    <source>
        <dbReference type="ARBA" id="ARBA00023242"/>
    </source>
</evidence>
<dbReference type="CDD" id="cd14688">
    <property type="entry name" value="bZIP_YAP"/>
    <property type="match status" value="1"/>
</dbReference>
<dbReference type="InterPro" id="IPR050936">
    <property type="entry name" value="AP-1-like"/>
</dbReference>
<keyword evidence="2" id="KW-0539">Nucleus</keyword>
<dbReference type="Proteomes" id="UP001152049">
    <property type="component" value="Unassembled WGS sequence"/>
</dbReference>
<dbReference type="AlphaFoldDB" id="A0A9W8VF02"/>
<evidence type="ECO:0000256" key="1">
    <source>
        <dbReference type="ARBA" id="ARBA00004123"/>
    </source>
</evidence>
<organism evidence="5 6">
    <name type="scientific">Fusarium torreyae</name>
    <dbReference type="NCBI Taxonomy" id="1237075"/>
    <lineage>
        <taxon>Eukaryota</taxon>
        <taxon>Fungi</taxon>
        <taxon>Dikarya</taxon>
        <taxon>Ascomycota</taxon>
        <taxon>Pezizomycotina</taxon>
        <taxon>Sordariomycetes</taxon>
        <taxon>Hypocreomycetidae</taxon>
        <taxon>Hypocreales</taxon>
        <taxon>Nectriaceae</taxon>
        <taxon>Fusarium</taxon>
    </lineage>
</organism>
<evidence type="ECO:0000313" key="6">
    <source>
        <dbReference type="Proteomes" id="UP001152049"/>
    </source>
</evidence>
<dbReference type="GO" id="GO:0090575">
    <property type="term" value="C:RNA polymerase II transcription regulator complex"/>
    <property type="evidence" value="ECO:0007669"/>
    <property type="project" value="TreeGrafter"/>
</dbReference>
<dbReference type="GO" id="GO:0000976">
    <property type="term" value="F:transcription cis-regulatory region binding"/>
    <property type="evidence" value="ECO:0007669"/>
    <property type="project" value="InterPro"/>
</dbReference>
<evidence type="ECO:0000256" key="4">
    <source>
        <dbReference type="SAM" id="MobiDB-lite"/>
    </source>
</evidence>
<proteinExistence type="predicted"/>
<evidence type="ECO:0000313" key="5">
    <source>
        <dbReference type="EMBL" id="KAJ4256921.1"/>
    </source>
</evidence>
<feature type="compositionally biased region" description="Polar residues" evidence="4">
    <location>
        <begin position="137"/>
        <end position="147"/>
    </location>
</feature>
<comment type="subcellular location">
    <subcellularLocation>
        <location evidence="1">Nucleus</location>
    </subcellularLocation>
</comment>
<feature type="coiled-coil region" evidence="3">
    <location>
        <begin position="30"/>
        <end position="57"/>
    </location>
</feature>
<dbReference type="OrthoDB" id="2590011at2759"/>
<keyword evidence="6" id="KW-1185">Reference proteome</keyword>
<evidence type="ECO:0008006" key="7">
    <source>
        <dbReference type="Google" id="ProtNLM"/>
    </source>
</evidence>
<gene>
    <name evidence="5" type="ORF">NW762_009017</name>
</gene>
<dbReference type="GO" id="GO:0001228">
    <property type="term" value="F:DNA-binding transcription activator activity, RNA polymerase II-specific"/>
    <property type="evidence" value="ECO:0007669"/>
    <property type="project" value="TreeGrafter"/>
</dbReference>
<dbReference type="PANTHER" id="PTHR40621:SF6">
    <property type="entry name" value="AP-1-LIKE TRANSCRIPTION FACTOR YAP1-RELATED"/>
    <property type="match status" value="1"/>
</dbReference>
<feature type="region of interest" description="Disordered" evidence="4">
    <location>
        <begin position="137"/>
        <end position="158"/>
    </location>
</feature>
<keyword evidence="3" id="KW-0175">Coiled coil</keyword>
<evidence type="ECO:0000256" key="3">
    <source>
        <dbReference type="SAM" id="Coils"/>
    </source>
</evidence>